<dbReference type="InterPro" id="IPR036640">
    <property type="entry name" value="ABC1_TM_sf"/>
</dbReference>
<dbReference type="Pfam" id="PF00664">
    <property type="entry name" value="ABC_membrane"/>
    <property type="match status" value="1"/>
</dbReference>
<organism evidence="12 13">
    <name type="scientific">Capillibacterium thermochitinicola</name>
    <dbReference type="NCBI Taxonomy" id="2699427"/>
    <lineage>
        <taxon>Bacteria</taxon>
        <taxon>Bacillati</taxon>
        <taxon>Bacillota</taxon>
        <taxon>Capillibacterium</taxon>
    </lineage>
</organism>
<keyword evidence="13" id="KW-1185">Reference proteome</keyword>
<dbReference type="GO" id="GO:0015421">
    <property type="term" value="F:ABC-type oligopeptide transporter activity"/>
    <property type="evidence" value="ECO:0007669"/>
    <property type="project" value="TreeGrafter"/>
</dbReference>
<evidence type="ECO:0000256" key="1">
    <source>
        <dbReference type="ARBA" id="ARBA00004651"/>
    </source>
</evidence>
<dbReference type="Gene3D" id="1.20.1560.10">
    <property type="entry name" value="ABC transporter type 1, transmembrane domain"/>
    <property type="match status" value="1"/>
</dbReference>
<dbReference type="Pfam" id="PF00005">
    <property type="entry name" value="ABC_tran"/>
    <property type="match status" value="1"/>
</dbReference>
<evidence type="ECO:0000256" key="3">
    <source>
        <dbReference type="ARBA" id="ARBA00022475"/>
    </source>
</evidence>
<protein>
    <submittedName>
        <fullName evidence="12">ABC transporter ATP-binding protein</fullName>
    </submittedName>
</protein>
<evidence type="ECO:0000256" key="4">
    <source>
        <dbReference type="ARBA" id="ARBA00022692"/>
    </source>
</evidence>
<dbReference type="SUPFAM" id="SSF90123">
    <property type="entry name" value="ABC transporter transmembrane region"/>
    <property type="match status" value="1"/>
</dbReference>
<evidence type="ECO:0000256" key="8">
    <source>
        <dbReference type="ARBA" id="ARBA00023136"/>
    </source>
</evidence>
<feature type="transmembrane region" description="Helical" evidence="9">
    <location>
        <begin position="276"/>
        <end position="297"/>
    </location>
</feature>
<feature type="domain" description="ABC transmembrane type-1" evidence="11">
    <location>
        <begin position="17"/>
        <end position="297"/>
    </location>
</feature>
<dbReference type="InterPro" id="IPR003593">
    <property type="entry name" value="AAA+_ATPase"/>
</dbReference>
<feature type="transmembrane region" description="Helical" evidence="9">
    <location>
        <begin position="247"/>
        <end position="264"/>
    </location>
</feature>
<evidence type="ECO:0000259" key="11">
    <source>
        <dbReference type="PROSITE" id="PS50929"/>
    </source>
</evidence>
<reference evidence="12" key="1">
    <citation type="submission" date="2020-06" db="EMBL/GenBank/DDBJ databases">
        <title>Novel chitinolytic bacterium.</title>
        <authorList>
            <person name="Ungkulpasvich U."/>
            <person name="Kosugi A."/>
            <person name="Uke A."/>
        </authorList>
    </citation>
    <scope>NUCLEOTIDE SEQUENCE</scope>
    <source>
        <strain evidence="12">UUS1-1</strain>
    </source>
</reference>
<dbReference type="GO" id="GO:0005524">
    <property type="term" value="F:ATP binding"/>
    <property type="evidence" value="ECO:0007669"/>
    <property type="project" value="UniProtKB-KW"/>
</dbReference>
<feature type="domain" description="ABC transporter" evidence="10">
    <location>
        <begin position="332"/>
        <end position="568"/>
    </location>
</feature>
<dbReference type="FunFam" id="3.40.50.300:FF:000221">
    <property type="entry name" value="Multidrug ABC transporter ATP-binding protein"/>
    <property type="match status" value="1"/>
</dbReference>
<keyword evidence="5" id="KW-0547">Nucleotide-binding</keyword>
<comment type="subcellular location">
    <subcellularLocation>
        <location evidence="1">Cell membrane</location>
        <topology evidence="1">Multi-pass membrane protein</topology>
    </subcellularLocation>
</comment>
<dbReference type="SMART" id="SM00382">
    <property type="entry name" value="AAA"/>
    <property type="match status" value="1"/>
</dbReference>
<dbReference type="InterPro" id="IPR011527">
    <property type="entry name" value="ABC1_TM_dom"/>
</dbReference>
<sequence>MFKQLFSCIGEYKKESLLAPLTVTGEVMLEVLIPLIMADLIDKGIVLGRMDVILRLGGILVVAVLISLAFGVLAGLYASRASAGFAANLRKRMYYAVQDFSFSNIDRFSTASLVTRLTTDVTHVEHAYQMVIRVAVRSPMMLLFSLLMSFRVNPGLSLIFLVVIPFLGLGLYLIARRAFPIFHRVFRAYDRLNRVVQENLRGIRVVKSFVREEHETRKFRAVSQQIHDDFILAEKILALNAPLMQSAIYLCLLLISWVGARMVVATTMTTGQLVSLFSYSLQILMSLMMLSMVFVMLSISRASAERIVEVMNEKPDLHNPVAPVREVKNGEIRFEQVSFSYSNDPDHLCLVDINLQIEAGQTVGIIGGTGSGKTTLVQLIPRLYDVTKGAVYVGGVDVRAYDLQALREQVAMVLQKNVLFSGTIKENLRWGNANATDEELVAACRLAQADEFIRALPEGYDTYLEQGGVNLSGGQKQRLCIARALLKKPRILILDDSTSAVDTKTDALIRKAFRERLPEMTKLIIAQRVASVMDADLIVVMDQGRVVAAGTHEELLATNQIYREVYTSQLRGGGGPWRHRIGEGRFL</sequence>
<feature type="transmembrane region" description="Helical" evidence="9">
    <location>
        <begin position="53"/>
        <end position="78"/>
    </location>
</feature>
<keyword evidence="7 9" id="KW-1133">Transmembrane helix</keyword>
<dbReference type="SUPFAM" id="SSF52540">
    <property type="entry name" value="P-loop containing nucleoside triphosphate hydrolases"/>
    <property type="match status" value="1"/>
</dbReference>
<evidence type="ECO:0000256" key="2">
    <source>
        <dbReference type="ARBA" id="ARBA00022448"/>
    </source>
</evidence>
<evidence type="ECO:0000313" key="12">
    <source>
        <dbReference type="EMBL" id="MBA2133940.1"/>
    </source>
</evidence>
<dbReference type="CDD" id="cd18548">
    <property type="entry name" value="ABC_6TM_Tm287_like"/>
    <property type="match status" value="1"/>
</dbReference>
<dbReference type="InterPro" id="IPR017871">
    <property type="entry name" value="ABC_transporter-like_CS"/>
</dbReference>
<dbReference type="PROSITE" id="PS50893">
    <property type="entry name" value="ABC_TRANSPORTER_2"/>
    <property type="match status" value="1"/>
</dbReference>
<dbReference type="Gene3D" id="3.40.50.300">
    <property type="entry name" value="P-loop containing nucleotide triphosphate hydrolases"/>
    <property type="match status" value="1"/>
</dbReference>
<keyword evidence="2" id="KW-0813">Transport</keyword>
<feature type="transmembrane region" description="Helical" evidence="9">
    <location>
        <begin position="156"/>
        <end position="175"/>
    </location>
</feature>
<dbReference type="InterPro" id="IPR039421">
    <property type="entry name" value="Type_1_exporter"/>
</dbReference>
<dbReference type="EMBL" id="JAAKDE010000027">
    <property type="protein sequence ID" value="MBA2133940.1"/>
    <property type="molecule type" value="Genomic_DNA"/>
</dbReference>
<evidence type="ECO:0000259" key="10">
    <source>
        <dbReference type="PROSITE" id="PS50893"/>
    </source>
</evidence>
<dbReference type="InterPro" id="IPR003439">
    <property type="entry name" value="ABC_transporter-like_ATP-bd"/>
</dbReference>
<dbReference type="RefSeq" id="WP_181340406.1">
    <property type="nucleotide sequence ID" value="NZ_JAAKDE010000027.1"/>
</dbReference>
<dbReference type="GO" id="GO:0005886">
    <property type="term" value="C:plasma membrane"/>
    <property type="evidence" value="ECO:0007669"/>
    <property type="project" value="UniProtKB-SubCell"/>
</dbReference>
<dbReference type="InterPro" id="IPR027417">
    <property type="entry name" value="P-loop_NTPase"/>
</dbReference>
<evidence type="ECO:0000256" key="7">
    <source>
        <dbReference type="ARBA" id="ARBA00022989"/>
    </source>
</evidence>
<accession>A0A8J6LJN2</accession>
<keyword evidence="8 9" id="KW-0472">Membrane</keyword>
<dbReference type="PANTHER" id="PTHR43394">
    <property type="entry name" value="ATP-DEPENDENT PERMEASE MDL1, MITOCHONDRIAL"/>
    <property type="match status" value="1"/>
</dbReference>
<dbReference type="PANTHER" id="PTHR43394:SF1">
    <property type="entry name" value="ATP-BINDING CASSETTE SUB-FAMILY B MEMBER 10, MITOCHONDRIAL"/>
    <property type="match status" value="1"/>
</dbReference>
<evidence type="ECO:0000256" key="6">
    <source>
        <dbReference type="ARBA" id="ARBA00022840"/>
    </source>
</evidence>
<keyword evidence="6 12" id="KW-0067">ATP-binding</keyword>
<dbReference type="GO" id="GO:0016887">
    <property type="term" value="F:ATP hydrolysis activity"/>
    <property type="evidence" value="ECO:0007669"/>
    <property type="project" value="InterPro"/>
</dbReference>
<keyword evidence="3" id="KW-1003">Cell membrane</keyword>
<evidence type="ECO:0000313" key="13">
    <source>
        <dbReference type="Proteomes" id="UP000657177"/>
    </source>
</evidence>
<dbReference type="PROSITE" id="PS50929">
    <property type="entry name" value="ABC_TM1F"/>
    <property type="match status" value="1"/>
</dbReference>
<proteinExistence type="predicted"/>
<keyword evidence="4 9" id="KW-0812">Transmembrane</keyword>
<gene>
    <name evidence="12" type="ORF">G5B42_10400</name>
</gene>
<comment type="caution">
    <text evidence="12">The sequence shown here is derived from an EMBL/GenBank/DDBJ whole genome shotgun (WGS) entry which is preliminary data.</text>
</comment>
<dbReference type="PROSITE" id="PS00211">
    <property type="entry name" value="ABC_TRANSPORTER_1"/>
    <property type="match status" value="1"/>
</dbReference>
<name>A0A8J6LJN2_9FIRM</name>
<evidence type="ECO:0000256" key="9">
    <source>
        <dbReference type="SAM" id="Phobius"/>
    </source>
</evidence>
<dbReference type="AlphaFoldDB" id="A0A8J6LJN2"/>
<dbReference type="Proteomes" id="UP000657177">
    <property type="component" value="Unassembled WGS sequence"/>
</dbReference>
<evidence type="ECO:0000256" key="5">
    <source>
        <dbReference type="ARBA" id="ARBA00022741"/>
    </source>
</evidence>